<feature type="compositionally biased region" description="Basic and acidic residues" evidence="2">
    <location>
        <begin position="267"/>
        <end position="277"/>
    </location>
</feature>
<feature type="transmembrane region" description="Helical" evidence="3">
    <location>
        <begin position="83"/>
        <end position="101"/>
    </location>
</feature>
<keyword evidence="3" id="KW-1133">Transmembrane helix</keyword>
<dbReference type="RefSeq" id="WP_154737445.1">
    <property type="nucleotide sequence ID" value="NZ_WMBQ01000001.1"/>
</dbReference>
<organism evidence="4 5">
    <name type="scientific">Hyphomicrobium album</name>
    <dbReference type="NCBI Taxonomy" id="2665159"/>
    <lineage>
        <taxon>Bacteria</taxon>
        <taxon>Pseudomonadati</taxon>
        <taxon>Pseudomonadota</taxon>
        <taxon>Alphaproteobacteria</taxon>
        <taxon>Hyphomicrobiales</taxon>
        <taxon>Hyphomicrobiaceae</taxon>
        <taxon>Hyphomicrobium</taxon>
    </lineage>
</organism>
<feature type="transmembrane region" description="Helical" evidence="3">
    <location>
        <begin position="51"/>
        <end position="71"/>
    </location>
</feature>
<dbReference type="Proteomes" id="UP000440694">
    <property type="component" value="Unassembled WGS sequence"/>
</dbReference>
<dbReference type="EMBL" id="WMBQ01000001">
    <property type="protein sequence ID" value="MTD92855.1"/>
    <property type="molecule type" value="Genomic_DNA"/>
</dbReference>
<evidence type="ECO:0000256" key="3">
    <source>
        <dbReference type="SAM" id="Phobius"/>
    </source>
</evidence>
<name>A0A6I3KBQ4_9HYPH</name>
<comment type="caution">
    <text evidence="4">The sequence shown here is derived from an EMBL/GenBank/DDBJ whole genome shotgun (WGS) entry which is preliminary data.</text>
</comment>
<protein>
    <submittedName>
        <fullName evidence="4">Uncharacterized protein</fullName>
    </submittedName>
</protein>
<keyword evidence="5" id="KW-1185">Reference proteome</keyword>
<gene>
    <name evidence="4" type="ORF">GIW81_00745</name>
</gene>
<evidence type="ECO:0000313" key="4">
    <source>
        <dbReference type="EMBL" id="MTD92855.1"/>
    </source>
</evidence>
<keyword evidence="1" id="KW-0175">Coiled coil</keyword>
<evidence type="ECO:0000256" key="2">
    <source>
        <dbReference type="SAM" id="MobiDB-lite"/>
    </source>
</evidence>
<dbReference type="InterPro" id="IPR036388">
    <property type="entry name" value="WH-like_DNA-bd_sf"/>
</dbReference>
<dbReference type="SUPFAM" id="SSF46785">
    <property type="entry name" value="Winged helix' DNA-binding domain"/>
    <property type="match status" value="1"/>
</dbReference>
<feature type="transmembrane region" description="Helical" evidence="3">
    <location>
        <begin position="20"/>
        <end position="39"/>
    </location>
</feature>
<feature type="compositionally biased region" description="Basic and acidic residues" evidence="2">
    <location>
        <begin position="285"/>
        <end position="294"/>
    </location>
</feature>
<proteinExistence type="predicted"/>
<feature type="coiled-coil region" evidence="1">
    <location>
        <begin position="122"/>
        <end position="156"/>
    </location>
</feature>
<evidence type="ECO:0000256" key="1">
    <source>
        <dbReference type="SAM" id="Coils"/>
    </source>
</evidence>
<dbReference type="Gene3D" id="1.10.10.10">
    <property type="entry name" value="Winged helix-like DNA-binding domain superfamily/Winged helix DNA-binding domain"/>
    <property type="match status" value="1"/>
</dbReference>
<evidence type="ECO:0000313" key="5">
    <source>
        <dbReference type="Proteomes" id="UP000440694"/>
    </source>
</evidence>
<sequence length="380" mass="41413">MPTAIPRLLSRLKRPGFINSWPKAILAAGFFALTNYVIFEDVLRHGSTITTDHLLSFAVLVGTFASGHWFWPTLVSKEYGTAAGLALLFVAGTVYCVLTSAGRNAEALVNKAAKVTADNGPYAAQESKVKGAEGQRAEAKAKLTEAETEAKDATKKADAACVKHGADSWRCETARKNEDAAEGRKAKAQDFYDGKTNTYWMEDAGLRLMAKKDTNVDLKYAAKVLNYIPHVSVTEDQLADIIPFVKSVFCEFATLLFAAGAFGHRRETVPEPPKEPETVPPLQDRPTEPSRDRPAAPPLRLVQGGTVPSSQVAALVLLRQHLAVHGTVSQSDLRSLLGDVSKQTVSRWCDDWEADGHICRTLSGRTRMVSLKPAARRIAR</sequence>
<keyword evidence="3" id="KW-0812">Transmembrane</keyword>
<dbReference type="AlphaFoldDB" id="A0A6I3KBQ4"/>
<keyword evidence="3" id="KW-0472">Membrane</keyword>
<dbReference type="InterPro" id="IPR036390">
    <property type="entry name" value="WH_DNA-bd_sf"/>
</dbReference>
<reference evidence="4 5" key="1">
    <citation type="submission" date="2019-11" db="EMBL/GenBank/DDBJ databases">
        <title>Identification of a novel strain.</title>
        <authorList>
            <person name="Xu Q."/>
            <person name="Wang G."/>
        </authorList>
    </citation>
    <scope>NUCLEOTIDE SEQUENCE [LARGE SCALE GENOMIC DNA]</scope>
    <source>
        <strain evidence="5">xq</strain>
    </source>
</reference>
<accession>A0A6I3KBQ4</accession>
<feature type="region of interest" description="Disordered" evidence="2">
    <location>
        <begin position="267"/>
        <end position="299"/>
    </location>
</feature>